<dbReference type="InterPro" id="IPR013022">
    <property type="entry name" value="Xyl_isomerase-like_TIM-brl"/>
</dbReference>
<dbReference type="EC" id="5.3.1.5" evidence="3"/>
<protein>
    <recommendedName>
        <fullName evidence="3">xylose isomerase</fullName>
        <ecNumber evidence="3">5.3.1.5</ecNumber>
    </recommendedName>
</protein>
<comment type="catalytic activity">
    <reaction evidence="9">
        <text>alpha-D-xylose = alpha-D-xylulofuranose</text>
        <dbReference type="Rhea" id="RHEA:22816"/>
        <dbReference type="ChEBI" id="CHEBI:28518"/>
        <dbReference type="ChEBI" id="CHEBI:188998"/>
        <dbReference type="EC" id="5.3.1.5"/>
    </reaction>
</comment>
<sequence length="388" mass="43288">MSSSLTPKRDDKFAFGLWTIGHLGTDPFGAATRPPIYPADFVRKLGELNVWGVSFHDDDLLPYGSTLAEQDKIKKDFRQALDDSGVVVSMSTTNLFSHPVFKDGAFTSNDPQIRKYAIAKVLKALDVGAEFGAPTAVFWGGREGVEAAGSKYPLDALERYREALNFFIGYIKDKGYKMRMALEPKPNEPRGDTFLPTIGHAMAFIETLDDPSMVGINPEVAHETMAGLSFYQGVAQAIWQKKLFHIDLNDQKIGRYDQDLRFGSEGIKDNFFLVRMLEKTGYAGPKHFDSRPYRNEHGDGIWEFAKNSMKNYLALAEKARAYDADPDVQAAHKVSGHDSLAQPTVGGYSSDSANKLKQEVFNADKLAERNFFNERLDQLAIDHILGLK</sequence>
<keyword evidence="7" id="KW-0413">Isomerase</keyword>
<dbReference type="PROSITE" id="PS51415">
    <property type="entry name" value="XYLOSE_ISOMERASE"/>
    <property type="match status" value="1"/>
</dbReference>
<dbReference type="GO" id="GO:0009045">
    <property type="term" value="F:xylose isomerase activity"/>
    <property type="evidence" value="ECO:0007669"/>
    <property type="project" value="UniProtKB-EC"/>
</dbReference>
<evidence type="ECO:0000259" key="10">
    <source>
        <dbReference type="Pfam" id="PF01261"/>
    </source>
</evidence>
<organism evidence="11">
    <name type="scientific">freshwater metagenome</name>
    <dbReference type="NCBI Taxonomy" id="449393"/>
    <lineage>
        <taxon>unclassified sequences</taxon>
        <taxon>metagenomes</taxon>
        <taxon>ecological metagenomes</taxon>
    </lineage>
</organism>
<dbReference type="InterPro" id="IPR036237">
    <property type="entry name" value="Xyl_isomerase-like_sf"/>
</dbReference>
<dbReference type="AlphaFoldDB" id="A0A6J6E477"/>
<dbReference type="InterPro" id="IPR001998">
    <property type="entry name" value="Xylose_isomerase"/>
</dbReference>
<evidence type="ECO:0000313" key="11">
    <source>
        <dbReference type="EMBL" id="CAB4570104.1"/>
    </source>
</evidence>
<evidence type="ECO:0000256" key="2">
    <source>
        <dbReference type="ARBA" id="ARBA00005765"/>
    </source>
</evidence>
<keyword evidence="5" id="KW-0859">Xylose metabolism</keyword>
<evidence type="ECO:0000256" key="1">
    <source>
        <dbReference type="ARBA" id="ARBA00004496"/>
    </source>
</evidence>
<feature type="domain" description="Xylose isomerase-like TIM barrel" evidence="10">
    <location>
        <begin position="48"/>
        <end position="291"/>
    </location>
</feature>
<comment type="similarity">
    <text evidence="2">Belongs to the xylose isomerase family.</text>
</comment>
<keyword evidence="6" id="KW-0479">Metal-binding</keyword>
<dbReference type="HAMAP" id="MF_00455">
    <property type="entry name" value="Xylose_isom_A"/>
    <property type="match status" value="1"/>
</dbReference>
<dbReference type="Gene3D" id="3.20.20.150">
    <property type="entry name" value="Divalent-metal-dependent TIM barrel enzymes"/>
    <property type="match status" value="1"/>
</dbReference>
<dbReference type="EMBL" id="CAEZTU010000004">
    <property type="protein sequence ID" value="CAB4570104.1"/>
    <property type="molecule type" value="Genomic_DNA"/>
</dbReference>
<dbReference type="PANTHER" id="PTHR48408">
    <property type="match status" value="1"/>
</dbReference>
<evidence type="ECO:0000256" key="3">
    <source>
        <dbReference type="ARBA" id="ARBA00011958"/>
    </source>
</evidence>
<dbReference type="GO" id="GO:0005737">
    <property type="term" value="C:cytoplasm"/>
    <property type="evidence" value="ECO:0007669"/>
    <property type="project" value="UniProtKB-SubCell"/>
</dbReference>
<comment type="subcellular location">
    <subcellularLocation>
        <location evidence="1">Cytoplasm</location>
    </subcellularLocation>
</comment>
<dbReference type="PANTHER" id="PTHR48408:SF1">
    <property type="entry name" value="XYLOSE ISOMERASE"/>
    <property type="match status" value="1"/>
</dbReference>
<reference evidence="11" key="1">
    <citation type="submission" date="2020-05" db="EMBL/GenBank/DDBJ databases">
        <authorList>
            <person name="Chiriac C."/>
            <person name="Salcher M."/>
            <person name="Ghai R."/>
            <person name="Kavagutti S V."/>
        </authorList>
    </citation>
    <scope>NUCLEOTIDE SEQUENCE</scope>
</reference>
<accession>A0A6J6E477</accession>
<dbReference type="NCBIfam" id="TIGR02631">
    <property type="entry name" value="xylA_Arthro"/>
    <property type="match status" value="1"/>
</dbReference>
<dbReference type="PRINTS" id="PR00688">
    <property type="entry name" value="XYLOSISMRASE"/>
</dbReference>
<evidence type="ECO:0000256" key="6">
    <source>
        <dbReference type="ARBA" id="ARBA00022723"/>
    </source>
</evidence>
<gene>
    <name evidence="11" type="ORF">UFOPK1740_00159</name>
</gene>
<evidence type="ECO:0000256" key="9">
    <source>
        <dbReference type="ARBA" id="ARBA00033659"/>
    </source>
</evidence>
<evidence type="ECO:0000256" key="8">
    <source>
        <dbReference type="ARBA" id="ARBA00023277"/>
    </source>
</evidence>
<keyword evidence="4" id="KW-0963">Cytoplasm</keyword>
<dbReference type="Pfam" id="PF01261">
    <property type="entry name" value="AP_endonuc_2"/>
    <property type="match status" value="1"/>
</dbReference>
<evidence type="ECO:0000256" key="7">
    <source>
        <dbReference type="ARBA" id="ARBA00023235"/>
    </source>
</evidence>
<dbReference type="GO" id="GO:0046872">
    <property type="term" value="F:metal ion binding"/>
    <property type="evidence" value="ECO:0007669"/>
    <property type="project" value="UniProtKB-KW"/>
</dbReference>
<proteinExistence type="inferred from homology"/>
<evidence type="ECO:0000256" key="4">
    <source>
        <dbReference type="ARBA" id="ARBA00022490"/>
    </source>
</evidence>
<dbReference type="InterPro" id="IPR013453">
    <property type="entry name" value="XylA_actinobac"/>
</dbReference>
<evidence type="ECO:0000256" key="5">
    <source>
        <dbReference type="ARBA" id="ARBA00022629"/>
    </source>
</evidence>
<name>A0A6J6E477_9ZZZZ</name>
<dbReference type="GO" id="GO:0042732">
    <property type="term" value="P:D-xylose metabolic process"/>
    <property type="evidence" value="ECO:0007669"/>
    <property type="project" value="UniProtKB-KW"/>
</dbReference>
<keyword evidence="8" id="KW-0119">Carbohydrate metabolism</keyword>
<dbReference type="SUPFAM" id="SSF51658">
    <property type="entry name" value="Xylose isomerase-like"/>
    <property type="match status" value="1"/>
</dbReference>